<organism evidence="1 2">
    <name type="scientific">Ephemerocybe angulata</name>
    <dbReference type="NCBI Taxonomy" id="980116"/>
    <lineage>
        <taxon>Eukaryota</taxon>
        <taxon>Fungi</taxon>
        <taxon>Dikarya</taxon>
        <taxon>Basidiomycota</taxon>
        <taxon>Agaricomycotina</taxon>
        <taxon>Agaricomycetes</taxon>
        <taxon>Agaricomycetidae</taxon>
        <taxon>Agaricales</taxon>
        <taxon>Agaricineae</taxon>
        <taxon>Psathyrellaceae</taxon>
        <taxon>Ephemerocybe</taxon>
    </lineage>
</organism>
<evidence type="ECO:0000313" key="1">
    <source>
        <dbReference type="EMBL" id="KAF5320085.1"/>
    </source>
</evidence>
<dbReference type="Proteomes" id="UP000541558">
    <property type="component" value="Unassembled WGS sequence"/>
</dbReference>
<accession>A0A8H5BBA6</accession>
<protein>
    <submittedName>
        <fullName evidence="1">Uncharacterized protein</fullName>
    </submittedName>
</protein>
<comment type="caution">
    <text evidence="1">The sequence shown here is derived from an EMBL/GenBank/DDBJ whole genome shotgun (WGS) entry which is preliminary data.</text>
</comment>
<evidence type="ECO:0000313" key="2">
    <source>
        <dbReference type="Proteomes" id="UP000541558"/>
    </source>
</evidence>
<proteinExistence type="predicted"/>
<keyword evidence="2" id="KW-1185">Reference proteome</keyword>
<dbReference type="EMBL" id="JAACJK010000171">
    <property type="protein sequence ID" value="KAF5320085.1"/>
    <property type="molecule type" value="Genomic_DNA"/>
</dbReference>
<name>A0A8H5BBA6_9AGAR</name>
<reference evidence="1 2" key="1">
    <citation type="journal article" date="2020" name="ISME J.">
        <title>Uncovering the hidden diversity of litter-decomposition mechanisms in mushroom-forming fungi.</title>
        <authorList>
            <person name="Floudas D."/>
            <person name="Bentzer J."/>
            <person name="Ahren D."/>
            <person name="Johansson T."/>
            <person name="Persson P."/>
            <person name="Tunlid A."/>
        </authorList>
    </citation>
    <scope>NUCLEOTIDE SEQUENCE [LARGE SCALE GENOMIC DNA]</scope>
    <source>
        <strain evidence="1 2">CBS 175.51</strain>
    </source>
</reference>
<gene>
    <name evidence="1" type="ORF">D9611_010317</name>
</gene>
<dbReference type="AlphaFoldDB" id="A0A8H5BBA6"/>
<sequence>MHRSLPPPLNFEHRCPLVPVDYAEDTVALTGEGLSVRLKAHRTINGLFSLRLSSESLITTATSGLVSTLLLLPTALNSANRVPEASVNIADVSPALQRFLPSRSSRIQALLHHNAPSPSCTTF</sequence>